<dbReference type="InterPro" id="IPR011333">
    <property type="entry name" value="SKP1/BTB/POZ_sf"/>
</dbReference>
<dbReference type="PANTHER" id="PTHR47843:SF2">
    <property type="entry name" value="BTB DOMAIN-CONTAINING PROTEIN"/>
    <property type="match status" value="1"/>
</dbReference>
<feature type="compositionally biased region" description="Basic and acidic residues" evidence="1">
    <location>
        <begin position="72"/>
        <end position="94"/>
    </location>
</feature>
<dbReference type="PANTHER" id="PTHR47843">
    <property type="entry name" value="BTB DOMAIN-CONTAINING PROTEIN-RELATED"/>
    <property type="match status" value="1"/>
</dbReference>
<name>A0A1Y2LXZ6_EPING</name>
<evidence type="ECO:0000313" key="4">
    <source>
        <dbReference type="Proteomes" id="UP000193240"/>
    </source>
</evidence>
<reference evidence="3 4" key="1">
    <citation type="journal article" date="2017" name="Genome Announc.">
        <title>Genome sequence of the saprophytic ascomycete Epicoccum nigrum ICMP 19927 strain isolated from New Zealand.</title>
        <authorList>
            <person name="Fokin M."/>
            <person name="Fleetwood D."/>
            <person name="Weir B.S."/>
            <person name="Villas-Boas S.G."/>
        </authorList>
    </citation>
    <scope>NUCLEOTIDE SEQUENCE [LARGE SCALE GENOMIC DNA]</scope>
    <source>
        <strain evidence="3 4">ICMP 19927</strain>
    </source>
</reference>
<feature type="domain" description="BTB" evidence="2">
    <location>
        <begin position="246"/>
        <end position="313"/>
    </location>
</feature>
<feature type="region of interest" description="Disordered" evidence="1">
    <location>
        <begin position="1"/>
        <end position="94"/>
    </location>
</feature>
<dbReference type="AlphaFoldDB" id="A0A1Y2LXZ6"/>
<dbReference type="EMBL" id="KZ107845">
    <property type="protein sequence ID" value="OSS48774.1"/>
    <property type="molecule type" value="Genomic_DNA"/>
</dbReference>
<dbReference type="Gene3D" id="3.30.710.10">
    <property type="entry name" value="Potassium Channel Kv1.1, Chain A"/>
    <property type="match status" value="1"/>
</dbReference>
<gene>
    <name evidence="3" type="ORF">B5807_06915</name>
</gene>
<accession>A0A1Y2LXZ6</accession>
<feature type="compositionally biased region" description="Basic and acidic residues" evidence="1">
    <location>
        <begin position="15"/>
        <end position="32"/>
    </location>
</feature>
<dbReference type="PROSITE" id="PS50097">
    <property type="entry name" value="BTB"/>
    <property type="match status" value="1"/>
</dbReference>
<dbReference type="InterPro" id="IPR000210">
    <property type="entry name" value="BTB/POZ_dom"/>
</dbReference>
<protein>
    <recommendedName>
        <fullName evidence="2">BTB domain-containing protein</fullName>
    </recommendedName>
</protein>
<feature type="compositionally biased region" description="Acidic residues" evidence="1">
    <location>
        <begin position="200"/>
        <end position="218"/>
    </location>
</feature>
<feature type="compositionally biased region" description="Basic and acidic residues" evidence="1">
    <location>
        <begin position="46"/>
        <end position="63"/>
    </location>
</feature>
<keyword evidence="4" id="KW-1185">Reference proteome</keyword>
<feature type="region of interest" description="Disordered" evidence="1">
    <location>
        <begin position="164"/>
        <end position="218"/>
    </location>
</feature>
<sequence length="472" mass="54491">MGVQEVLEGMPQGVHWEREGCNGEGGDDHGETGGEDYTDTVGHSGLEGHTKVTDYTDGGEKTKGNAGTGVKTEIETKTEANIETKQDSGSDSKSRLEFEAETELNDRIILVHLKHGPEVKSAVVKVIEQDYAENQRCHINQGSQSAHTYRSNRGCHTDQGYRSEQVTASDNEGTTGCDTDTDTDTDTDPEDVPNQGFFDLEFEKEDNADDEDYKEDDCEMEHNDNDYEIEYDDDDDDEYSYDVSEEEVVEVIDQRTFSIHENVLRSNSAYFERALCKDWEEGRRGEIYLGDFDPSAFEVYARWAYTGRVFIYADMTHLWKLCYELGQYLCDADFNDALIDMLVEGMTQLKQYYPNFLYEVMYQLPRRDSPHRKLAVDVFLLGLRNDHHIDSSWMPDFERAGPEFTRDVMKAEQEALQKERSTRWGRECHWLDWKNDCRYHEHANGGKCYKEKRKHLYGDISRKEWRLAAGFD</sequence>
<organism evidence="3 4">
    <name type="scientific">Epicoccum nigrum</name>
    <name type="common">Soil fungus</name>
    <name type="synonym">Epicoccum purpurascens</name>
    <dbReference type="NCBI Taxonomy" id="105696"/>
    <lineage>
        <taxon>Eukaryota</taxon>
        <taxon>Fungi</taxon>
        <taxon>Dikarya</taxon>
        <taxon>Ascomycota</taxon>
        <taxon>Pezizomycotina</taxon>
        <taxon>Dothideomycetes</taxon>
        <taxon>Pleosporomycetidae</taxon>
        <taxon>Pleosporales</taxon>
        <taxon>Pleosporineae</taxon>
        <taxon>Didymellaceae</taxon>
        <taxon>Epicoccum</taxon>
    </lineage>
</organism>
<evidence type="ECO:0000256" key="1">
    <source>
        <dbReference type="SAM" id="MobiDB-lite"/>
    </source>
</evidence>
<proteinExistence type="predicted"/>
<evidence type="ECO:0000259" key="2">
    <source>
        <dbReference type="PROSITE" id="PS50097"/>
    </source>
</evidence>
<evidence type="ECO:0000313" key="3">
    <source>
        <dbReference type="EMBL" id="OSS48774.1"/>
    </source>
</evidence>
<dbReference type="CDD" id="cd18186">
    <property type="entry name" value="BTB_POZ_ZBTB_KLHL-like"/>
    <property type="match status" value="1"/>
</dbReference>
<dbReference type="Pfam" id="PF00651">
    <property type="entry name" value="BTB"/>
    <property type="match status" value="1"/>
</dbReference>
<dbReference type="Proteomes" id="UP000193240">
    <property type="component" value="Unassembled WGS sequence"/>
</dbReference>
<dbReference type="InParanoid" id="A0A1Y2LXZ6"/>
<feature type="compositionally biased region" description="Acidic residues" evidence="1">
    <location>
        <begin position="179"/>
        <end position="191"/>
    </location>
</feature>
<dbReference type="SUPFAM" id="SSF54695">
    <property type="entry name" value="POZ domain"/>
    <property type="match status" value="1"/>
</dbReference>